<dbReference type="EMBL" id="JBBKTW010000011">
    <property type="protein sequence ID" value="MEN2991401.1"/>
    <property type="molecule type" value="Genomic_DNA"/>
</dbReference>
<keyword evidence="3" id="KW-1185">Reference proteome</keyword>
<proteinExistence type="predicted"/>
<organism evidence="2 3">
    <name type="scientific">Tistrella arctica</name>
    <dbReference type="NCBI Taxonomy" id="3133430"/>
    <lineage>
        <taxon>Bacteria</taxon>
        <taxon>Pseudomonadati</taxon>
        <taxon>Pseudomonadota</taxon>
        <taxon>Alphaproteobacteria</taxon>
        <taxon>Geminicoccales</taxon>
        <taxon>Geminicoccaceae</taxon>
        <taxon>Tistrella</taxon>
    </lineage>
</organism>
<evidence type="ECO:0000259" key="1">
    <source>
        <dbReference type="SMART" id="SM00974"/>
    </source>
</evidence>
<reference evidence="2 3" key="1">
    <citation type="submission" date="2024-03" db="EMBL/GenBank/DDBJ databases">
        <title>High-quality draft genome sequencing of Tistrella sp. BH-R2-4.</title>
        <authorList>
            <person name="Dong C."/>
        </authorList>
    </citation>
    <scope>NUCLEOTIDE SEQUENCE [LARGE SCALE GENOMIC DNA]</scope>
    <source>
        <strain evidence="2 3">BH-R2-4</strain>
    </source>
</reference>
<protein>
    <submittedName>
        <fullName evidence="2">GIY-YIG nuclease family protein</fullName>
    </submittedName>
</protein>
<evidence type="ECO:0000313" key="2">
    <source>
        <dbReference type="EMBL" id="MEN2991401.1"/>
    </source>
</evidence>
<dbReference type="InterPro" id="IPR018306">
    <property type="entry name" value="Phage_T5_Orf172_DNA-bd"/>
</dbReference>
<accession>A0ABU9YRX6</accession>
<gene>
    <name evidence="2" type="ORF">WG926_24020</name>
</gene>
<dbReference type="Proteomes" id="UP001413721">
    <property type="component" value="Unassembled WGS sequence"/>
</dbReference>
<comment type="caution">
    <text evidence="2">The sequence shown here is derived from an EMBL/GenBank/DDBJ whole genome shotgun (WGS) entry which is preliminary data.</text>
</comment>
<dbReference type="Pfam" id="PF13455">
    <property type="entry name" value="MUG113"/>
    <property type="match status" value="1"/>
</dbReference>
<dbReference type="SMART" id="SM00974">
    <property type="entry name" value="T5orf172"/>
    <property type="match status" value="1"/>
</dbReference>
<dbReference type="RefSeq" id="WP_345938451.1">
    <property type="nucleotide sequence ID" value="NZ_JBBKTW010000011.1"/>
</dbReference>
<feature type="domain" description="Bacteriophage T5 Orf172 DNA-binding" evidence="1">
    <location>
        <begin position="278"/>
        <end position="372"/>
    </location>
</feature>
<evidence type="ECO:0000313" key="3">
    <source>
        <dbReference type="Proteomes" id="UP001413721"/>
    </source>
</evidence>
<name>A0ABU9YRX6_9PROT</name>
<sequence>MAELSDDDLLAALDAAPEAKPARAHSPREERIIAGFEDILAFHGRHGRPPMHGDDRDIFERLYAVRLDRLRGLPDACALLAPLDTPGLLTAGADTGPVDAAVDDDALLAALGGDTPADDDITVLKHVATRDDRRAADDIANRTPCPDFDRFKPLFDLAERELAAGIRQTRPFGRDARIDTGDMFILGGQMVYVAETGAEIRQPAGKTDARLRVIYDNGTESNLLRRSLQRALYKDETGRRLTEAAAGPLFGETWQEDDIDSGTIYVLRSLSDHPFVAENRALIHKIGVTGGRVEDRIADAARDATYLLAAVEIVATYRLGRVDRRRLENLLHCIFAPAQLDLTIADRFGNPVRPREWFLVPLPVIDDAVGRIRDGSITGVVYDPDTARLVATAP</sequence>